<dbReference type="RefSeq" id="WP_096601259.1">
    <property type="nucleotide sequence ID" value="NZ_OBEN01000002.1"/>
</dbReference>
<name>A0A285NVE3_9AQUI</name>
<proteinExistence type="predicted"/>
<dbReference type="Gene3D" id="3.40.50.150">
    <property type="entry name" value="Vaccinia Virus protein VP39"/>
    <property type="match status" value="1"/>
</dbReference>
<dbReference type="SUPFAM" id="SSF53335">
    <property type="entry name" value="S-adenosyl-L-methionine-dependent methyltransferases"/>
    <property type="match status" value="1"/>
</dbReference>
<dbReference type="InterPro" id="IPR029063">
    <property type="entry name" value="SAM-dependent_MTases_sf"/>
</dbReference>
<dbReference type="InterPro" id="IPR004398">
    <property type="entry name" value="RNA_MeTrfase_RsmD"/>
</dbReference>
<organism evidence="3 4">
    <name type="scientific">Hydrogenobacter hydrogenophilus</name>
    <dbReference type="NCBI Taxonomy" id="35835"/>
    <lineage>
        <taxon>Bacteria</taxon>
        <taxon>Pseudomonadati</taxon>
        <taxon>Aquificota</taxon>
        <taxon>Aquificia</taxon>
        <taxon>Aquificales</taxon>
        <taxon>Aquificaceae</taxon>
        <taxon>Hydrogenobacter</taxon>
    </lineage>
</organism>
<sequence>MEKARRKKEIRPTSSLVKQAVFNILGDIRGSLFLDLYAGSGQVGLMAEERGAEVIFVEKNPKLAKEIKKKARGNVIISDVLKFLMNFDREADVIFADPPYNYENYEKLIQLSLKVLKKGGIFILEHGKKMDFGAERKKVYGDTVLSLWRKEDD</sequence>
<dbReference type="AlphaFoldDB" id="A0A285NVE3"/>
<evidence type="ECO:0000256" key="1">
    <source>
        <dbReference type="ARBA" id="ARBA00022603"/>
    </source>
</evidence>
<evidence type="ECO:0000313" key="3">
    <source>
        <dbReference type="EMBL" id="SNZ13440.1"/>
    </source>
</evidence>
<dbReference type="PANTHER" id="PTHR43542">
    <property type="entry name" value="METHYLTRANSFERASE"/>
    <property type="match status" value="1"/>
</dbReference>
<protein>
    <submittedName>
        <fullName evidence="3">16S rRNA (Guanine(966)-N(2))-methyltransferase RsmD</fullName>
    </submittedName>
</protein>
<dbReference type="OrthoDB" id="9803017at2"/>
<evidence type="ECO:0000313" key="4">
    <source>
        <dbReference type="Proteomes" id="UP000218627"/>
    </source>
</evidence>
<reference evidence="4" key="1">
    <citation type="submission" date="2017-09" db="EMBL/GenBank/DDBJ databases">
        <authorList>
            <person name="Varghese N."/>
            <person name="Submissions S."/>
        </authorList>
    </citation>
    <scope>NUCLEOTIDE SEQUENCE [LARGE SCALE GENOMIC DNA]</scope>
    <source>
        <strain evidence="4">DSM 2913</strain>
    </source>
</reference>
<keyword evidence="1 3" id="KW-0489">Methyltransferase</keyword>
<dbReference type="CDD" id="cd02440">
    <property type="entry name" value="AdoMet_MTases"/>
    <property type="match status" value="1"/>
</dbReference>
<dbReference type="Pfam" id="PF03602">
    <property type="entry name" value="Cons_hypoth95"/>
    <property type="match status" value="1"/>
</dbReference>
<keyword evidence="4" id="KW-1185">Reference proteome</keyword>
<dbReference type="GO" id="GO:0003676">
    <property type="term" value="F:nucleic acid binding"/>
    <property type="evidence" value="ECO:0007669"/>
    <property type="project" value="InterPro"/>
</dbReference>
<dbReference type="PANTHER" id="PTHR43542:SF1">
    <property type="entry name" value="METHYLTRANSFERASE"/>
    <property type="match status" value="1"/>
</dbReference>
<keyword evidence="2 3" id="KW-0808">Transferase</keyword>
<dbReference type="PIRSF" id="PIRSF004553">
    <property type="entry name" value="CHP00095"/>
    <property type="match status" value="1"/>
</dbReference>
<accession>A0A285NVE3</accession>
<gene>
    <name evidence="3" type="ORF">SAMN06265353_0760</name>
</gene>
<dbReference type="GO" id="GO:0008168">
    <property type="term" value="F:methyltransferase activity"/>
    <property type="evidence" value="ECO:0007669"/>
    <property type="project" value="UniProtKB-KW"/>
</dbReference>
<dbReference type="EMBL" id="OBEN01000002">
    <property type="protein sequence ID" value="SNZ13440.1"/>
    <property type="molecule type" value="Genomic_DNA"/>
</dbReference>
<dbReference type="PROSITE" id="PS00092">
    <property type="entry name" value="N6_MTASE"/>
    <property type="match status" value="1"/>
</dbReference>
<evidence type="ECO:0000256" key="2">
    <source>
        <dbReference type="ARBA" id="ARBA00022679"/>
    </source>
</evidence>
<dbReference type="GO" id="GO:0031167">
    <property type="term" value="P:rRNA methylation"/>
    <property type="evidence" value="ECO:0007669"/>
    <property type="project" value="InterPro"/>
</dbReference>
<dbReference type="InterPro" id="IPR002052">
    <property type="entry name" value="DNA_methylase_N6_adenine_CS"/>
</dbReference>
<dbReference type="Proteomes" id="UP000218627">
    <property type="component" value="Unassembled WGS sequence"/>
</dbReference>